<dbReference type="EMBL" id="JABWUV010000035">
    <property type="protein sequence ID" value="KAF6272090.1"/>
    <property type="molecule type" value="Genomic_DNA"/>
</dbReference>
<accession>A0A7J7R7E1</accession>
<name>A0A7J7R7E1_MYOMY</name>
<proteinExistence type="predicted"/>
<keyword evidence="2" id="KW-1185">Reference proteome</keyword>
<reference evidence="1 2" key="1">
    <citation type="journal article" date="2020" name="Nature">
        <title>Six reference-quality genomes reveal evolution of bat adaptations.</title>
        <authorList>
            <person name="Jebb D."/>
            <person name="Huang Z."/>
            <person name="Pippel M."/>
            <person name="Hughes G.M."/>
            <person name="Lavrichenko K."/>
            <person name="Devanna P."/>
            <person name="Winkler S."/>
            <person name="Jermiin L.S."/>
            <person name="Skirmuntt E.C."/>
            <person name="Katzourakis A."/>
            <person name="Burkitt-Gray L."/>
            <person name="Ray D.A."/>
            <person name="Sullivan K.A.M."/>
            <person name="Roscito J.G."/>
            <person name="Kirilenko B.M."/>
            <person name="Davalos L.M."/>
            <person name="Corthals A.P."/>
            <person name="Power M.L."/>
            <person name="Jones G."/>
            <person name="Ransome R.D."/>
            <person name="Dechmann D.K.N."/>
            <person name="Locatelli A.G."/>
            <person name="Puechmaille S.J."/>
            <person name="Fedrigo O."/>
            <person name="Jarvis E.D."/>
            <person name="Hiller M."/>
            <person name="Vernes S.C."/>
            <person name="Myers E.W."/>
            <person name="Teeling E.C."/>
        </authorList>
    </citation>
    <scope>NUCLEOTIDE SEQUENCE [LARGE SCALE GENOMIC DNA]</scope>
    <source>
        <strain evidence="1">MMyoMyo1</strain>
        <tissue evidence="1">Flight muscle</tissue>
    </source>
</reference>
<dbReference type="Proteomes" id="UP000527355">
    <property type="component" value="Unassembled WGS sequence"/>
</dbReference>
<evidence type="ECO:0000313" key="1">
    <source>
        <dbReference type="EMBL" id="KAF6272090.1"/>
    </source>
</evidence>
<organism evidence="1 2">
    <name type="scientific">Myotis myotis</name>
    <name type="common">Greater mouse-eared bat</name>
    <name type="synonym">Vespertilio myotis</name>
    <dbReference type="NCBI Taxonomy" id="51298"/>
    <lineage>
        <taxon>Eukaryota</taxon>
        <taxon>Metazoa</taxon>
        <taxon>Chordata</taxon>
        <taxon>Craniata</taxon>
        <taxon>Vertebrata</taxon>
        <taxon>Euteleostomi</taxon>
        <taxon>Mammalia</taxon>
        <taxon>Eutheria</taxon>
        <taxon>Laurasiatheria</taxon>
        <taxon>Chiroptera</taxon>
        <taxon>Yangochiroptera</taxon>
        <taxon>Vespertilionidae</taxon>
        <taxon>Myotis</taxon>
    </lineage>
</organism>
<protein>
    <submittedName>
        <fullName evidence="1">Uncharacterized protein</fullName>
    </submittedName>
</protein>
<comment type="caution">
    <text evidence="1">The sequence shown here is derived from an EMBL/GenBank/DDBJ whole genome shotgun (WGS) entry which is preliminary data.</text>
</comment>
<sequence>MRKQVQRGWWLPQGHTAGTRTQVWLLPKPTVKALLPSRPWESFLPSLHFSLQRQKAEMLRRSWCLQNLRWPAFPPSLELASLQHPPPAHPPHPNHILEGLQRPLFLSGVGRACSTSEGSAFALLAPLPALGLVPLLASSAEGL</sequence>
<gene>
    <name evidence="1" type="ORF">mMyoMyo1_010884</name>
</gene>
<dbReference type="AlphaFoldDB" id="A0A7J7R7E1"/>
<evidence type="ECO:0000313" key="2">
    <source>
        <dbReference type="Proteomes" id="UP000527355"/>
    </source>
</evidence>